<dbReference type="GO" id="GO:0006508">
    <property type="term" value="P:proteolysis"/>
    <property type="evidence" value="ECO:0007669"/>
    <property type="project" value="UniProtKB-KW"/>
</dbReference>
<feature type="domain" description="Peptidase S1" evidence="13">
    <location>
        <begin position="216"/>
        <end position="450"/>
    </location>
</feature>
<dbReference type="FunFam" id="2.40.10.10:FF:000003">
    <property type="entry name" value="Transmembrane serine protease 3"/>
    <property type="match status" value="1"/>
</dbReference>
<evidence type="ECO:0000256" key="8">
    <source>
        <dbReference type="ARBA" id="ARBA00023136"/>
    </source>
</evidence>
<dbReference type="InterPro" id="IPR033116">
    <property type="entry name" value="TRYPSIN_SER"/>
</dbReference>
<dbReference type="GO" id="GO:0016020">
    <property type="term" value="C:membrane"/>
    <property type="evidence" value="ECO:0007669"/>
    <property type="project" value="UniProtKB-SubCell"/>
</dbReference>
<dbReference type="InterPro" id="IPR009003">
    <property type="entry name" value="Peptidase_S1_PA"/>
</dbReference>
<dbReference type="PROSITE" id="PS50240">
    <property type="entry name" value="TRYPSIN_DOM"/>
    <property type="match status" value="1"/>
</dbReference>
<gene>
    <name evidence="14" type="ORF">PHANIT_R06306</name>
</gene>
<dbReference type="Pfam" id="PF00089">
    <property type="entry name" value="Trypsin"/>
    <property type="match status" value="1"/>
</dbReference>
<dbReference type="InterPro" id="IPR001314">
    <property type="entry name" value="Peptidase_S1A"/>
</dbReference>
<evidence type="ECO:0000256" key="9">
    <source>
        <dbReference type="ARBA" id="ARBA00023157"/>
    </source>
</evidence>
<dbReference type="PRINTS" id="PR00722">
    <property type="entry name" value="CHYMOTRYPSIN"/>
</dbReference>
<dbReference type="InterPro" id="IPR001254">
    <property type="entry name" value="Trypsin_dom"/>
</dbReference>
<comment type="caution">
    <text evidence="14">The sequence shown here is derived from an EMBL/GenBank/DDBJ whole genome shotgun (WGS) entry which is preliminary data.</text>
</comment>
<evidence type="ECO:0000256" key="5">
    <source>
        <dbReference type="ARBA" id="ARBA00022825"/>
    </source>
</evidence>
<dbReference type="SMART" id="SM00020">
    <property type="entry name" value="Tryp_SPc"/>
    <property type="match status" value="1"/>
</dbReference>
<name>A0A7L1U6U0_PHANI</name>
<evidence type="ECO:0000256" key="1">
    <source>
        <dbReference type="ARBA" id="ARBA00004606"/>
    </source>
</evidence>
<reference evidence="14 15" key="1">
    <citation type="submission" date="2019-09" db="EMBL/GenBank/DDBJ databases">
        <title>Bird 10,000 Genomes (B10K) Project - Family phase.</title>
        <authorList>
            <person name="Zhang G."/>
        </authorList>
    </citation>
    <scope>NUCLEOTIDE SEQUENCE [LARGE SCALE GENOMIC DNA]</scope>
    <source>
        <strain evidence="14">B10K-DU-002-32</strain>
        <tissue evidence="14">Muscle</tissue>
    </source>
</reference>
<dbReference type="InterPro" id="IPR018114">
    <property type="entry name" value="TRYPSIN_HIS"/>
</dbReference>
<comment type="subcellular location">
    <subcellularLocation>
        <location evidence="1">Membrane</location>
        <topology evidence="1">Single-pass type II membrane protein</topology>
    </subcellularLocation>
</comment>
<evidence type="ECO:0000256" key="6">
    <source>
        <dbReference type="ARBA" id="ARBA00022968"/>
    </source>
</evidence>
<feature type="domain" description="SEA" evidence="12">
    <location>
        <begin position="74"/>
        <end position="192"/>
    </location>
</feature>
<evidence type="ECO:0000256" key="10">
    <source>
        <dbReference type="RuleBase" id="RU363034"/>
    </source>
</evidence>
<keyword evidence="7 11" id="KW-1133">Transmembrane helix</keyword>
<evidence type="ECO:0000259" key="13">
    <source>
        <dbReference type="PROSITE" id="PS50240"/>
    </source>
</evidence>
<keyword evidence="4 10" id="KW-0378">Hydrolase</keyword>
<feature type="non-terminal residue" evidence="14">
    <location>
        <position position="451"/>
    </location>
</feature>
<dbReference type="PROSITE" id="PS50024">
    <property type="entry name" value="SEA"/>
    <property type="match status" value="1"/>
</dbReference>
<keyword evidence="8 11" id="KW-0472">Membrane</keyword>
<keyword evidence="15" id="KW-1185">Reference proteome</keyword>
<evidence type="ECO:0000259" key="12">
    <source>
        <dbReference type="PROSITE" id="PS50024"/>
    </source>
</evidence>
<evidence type="ECO:0000256" key="2">
    <source>
        <dbReference type="ARBA" id="ARBA00022670"/>
    </source>
</evidence>
<keyword evidence="2 10" id="KW-0645">Protease</keyword>
<keyword evidence="3 11" id="KW-0812">Transmembrane</keyword>
<protein>
    <submittedName>
        <fullName evidence="14">TM11E protease</fullName>
    </submittedName>
</protein>
<dbReference type="Pfam" id="PF01390">
    <property type="entry name" value="SEA"/>
    <property type="match status" value="1"/>
</dbReference>
<dbReference type="AlphaFoldDB" id="A0A7L1U6U0"/>
<dbReference type="GO" id="GO:0004252">
    <property type="term" value="F:serine-type endopeptidase activity"/>
    <property type="evidence" value="ECO:0007669"/>
    <property type="project" value="InterPro"/>
</dbReference>
<dbReference type="InterPro" id="IPR000082">
    <property type="entry name" value="SEA_dom"/>
</dbReference>
<dbReference type="PANTHER" id="PTHR24252">
    <property type="entry name" value="ACROSIN-RELATED"/>
    <property type="match status" value="1"/>
</dbReference>
<dbReference type="SUPFAM" id="SSF82671">
    <property type="entry name" value="SEA domain"/>
    <property type="match status" value="1"/>
</dbReference>
<evidence type="ECO:0000256" key="4">
    <source>
        <dbReference type="ARBA" id="ARBA00022801"/>
    </source>
</evidence>
<accession>A0A7L1U6U0</accession>
<evidence type="ECO:0000256" key="3">
    <source>
        <dbReference type="ARBA" id="ARBA00022692"/>
    </source>
</evidence>
<dbReference type="Proteomes" id="UP000579685">
    <property type="component" value="Unassembled WGS sequence"/>
</dbReference>
<organism evidence="14 15">
    <name type="scientific">Phainopepla nitens</name>
    <name type="common">Phainopepla</name>
    <dbReference type="NCBI Taxonomy" id="161653"/>
    <lineage>
        <taxon>Eukaryota</taxon>
        <taxon>Metazoa</taxon>
        <taxon>Chordata</taxon>
        <taxon>Craniata</taxon>
        <taxon>Vertebrata</taxon>
        <taxon>Euteleostomi</taxon>
        <taxon>Archelosauria</taxon>
        <taxon>Archosauria</taxon>
        <taxon>Dinosauria</taxon>
        <taxon>Saurischia</taxon>
        <taxon>Theropoda</taxon>
        <taxon>Coelurosauria</taxon>
        <taxon>Aves</taxon>
        <taxon>Neognathae</taxon>
        <taxon>Neoaves</taxon>
        <taxon>Telluraves</taxon>
        <taxon>Australaves</taxon>
        <taxon>Passeriformes</taxon>
        <taxon>Bombycillidae</taxon>
        <taxon>Phainopepla</taxon>
    </lineage>
</organism>
<feature type="transmembrane region" description="Helical" evidence="11">
    <location>
        <begin position="48"/>
        <end position="70"/>
    </location>
</feature>
<dbReference type="Gene3D" id="3.30.70.960">
    <property type="entry name" value="SEA domain"/>
    <property type="match status" value="1"/>
</dbReference>
<dbReference type="PANTHER" id="PTHR24252:SF17">
    <property type="entry name" value="SUPPRESSOR OF TUMORIGENICITY 14 PROTEIN HOMOLOG-RELATED"/>
    <property type="match status" value="1"/>
</dbReference>
<feature type="non-terminal residue" evidence="14">
    <location>
        <position position="1"/>
    </location>
</feature>
<evidence type="ECO:0000256" key="7">
    <source>
        <dbReference type="ARBA" id="ARBA00022989"/>
    </source>
</evidence>
<keyword evidence="9" id="KW-1015">Disulfide bond</keyword>
<proteinExistence type="predicted"/>
<evidence type="ECO:0000256" key="11">
    <source>
        <dbReference type="SAM" id="Phobius"/>
    </source>
</evidence>
<dbReference type="Gene3D" id="2.40.10.10">
    <property type="entry name" value="Trypsin-like serine proteases"/>
    <property type="match status" value="2"/>
</dbReference>
<keyword evidence="6" id="KW-0735">Signal-anchor</keyword>
<dbReference type="PROSITE" id="PS00134">
    <property type="entry name" value="TRYPSIN_HIS"/>
    <property type="match status" value="1"/>
</dbReference>
<dbReference type="SUPFAM" id="SSF50494">
    <property type="entry name" value="Trypsin-like serine proteases"/>
    <property type="match status" value="1"/>
</dbReference>
<dbReference type="CDD" id="cd00190">
    <property type="entry name" value="Tryp_SPc"/>
    <property type="match status" value="1"/>
</dbReference>
<dbReference type="InterPro" id="IPR036364">
    <property type="entry name" value="SEA_dom_sf"/>
</dbReference>
<dbReference type="PROSITE" id="PS00135">
    <property type="entry name" value="TRYPSIN_SER"/>
    <property type="match status" value="1"/>
</dbReference>
<keyword evidence="5 10" id="KW-0720">Serine protease</keyword>
<dbReference type="EMBL" id="VXBQ01009068">
    <property type="protein sequence ID" value="NXO68084.1"/>
    <property type="molecule type" value="Genomic_DNA"/>
</dbReference>
<evidence type="ECO:0000313" key="15">
    <source>
        <dbReference type="Proteomes" id="UP000579685"/>
    </source>
</evidence>
<dbReference type="InterPro" id="IPR043504">
    <property type="entry name" value="Peptidase_S1_PA_chymotrypsin"/>
</dbReference>
<sequence length="451" mass="50408">MLRCCTVCCGVRDGGSPREKSFLLTSQWYPEVMIQMDRAVRRIEPWKIAVIVVSVIVGLALIIGLITFLLCHDENRYYDASFLITNVDYSPQYERQTTDEFRNLSEDIETMISEIFRGSFLSKRYIRSHVVSLSPDPLGVLASVVLVFKFPSADSKAATSGQVNRVLLRRLKATSTYLNVDQSTIRLTGKCLRAAFSLTGCGIRRQASSFTGVERITGGQRAREGEWPWQASIQLDGTHRCGASIISNTWLVTAAHCFRGVTDPRRWTASFGILLRPPKQKKFVQRIIVHERYRDHLLDHDYDVAVVELASAIEFTSDVHSVCLPEASHIFPDNTSCFVTGWGALENDGECYSVNQLRQAEVRIISTAVCNRRQVYAGAITNGMLCAGYLEGQVDACQGDSGGPLVHANSRGIWYLVGIVSWGDECGKPNKPGVYTRVTYYRNWIHSKTGI</sequence>
<evidence type="ECO:0000313" key="14">
    <source>
        <dbReference type="EMBL" id="NXO68084.1"/>
    </source>
</evidence>